<reference evidence="3 4" key="1">
    <citation type="submission" date="2019-09" db="EMBL/GenBank/DDBJ databases">
        <title>The hologenome of the rock-dwelling lichen Lasallia pustulata.</title>
        <authorList>
            <person name="Greshake Tzovaras B."/>
            <person name="Segers F."/>
            <person name="Bicker A."/>
            <person name="Dal Grande F."/>
            <person name="Otte J."/>
            <person name="Hankeln T."/>
            <person name="Schmitt I."/>
            <person name="Ebersberger I."/>
        </authorList>
    </citation>
    <scope>NUCLEOTIDE SEQUENCE [LARGE SCALE GENOMIC DNA]</scope>
    <source>
        <strain evidence="3">A1-1</strain>
    </source>
</reference>
<proteinExistence type="predicted"/>
<dbReference type="AlphaFoldDB" id="A0A5M8PBT1"/>
<sequence length="126" mass="12498">MRFFLAAFLTLFLSTLTRALHVADPEVAQAHQVERRQGNAGPVETTLSDASSVHDASASASASSTTASVSSVNPATTSATSTGAEQGAGAKAQVPVTSSSKGGAPMPTNQWAAAGILAVGVGGLMI</sequence>
<feature type="compositionally biased region" description="Polar residues" evidence="1">
    <location>
        <begin position="95"/>
        <end position="108"/>
    </location>
</feature>
<evidence type="ECO:0000313" key="4">
    <source>
        <dbReference type="Proteomes" id="UP000324767"/>
    </source>
</evidence>
<evidence type="ECO:0000256" key="2">
    <source>
        <dbReference type="SAM" id="SignalP"/>
    </source>
</evidence>
<feature type="region of interest" description="Disordered" evidence="1">
    <location>
        <begin position="31"/>
        <end position="108"/>
    </location>
</feature>
<dbReference type="EMBL" id="VXIT01000023">
    <property type="protein sequence ID" value="KAA6406695.1"/>
    <property type="molecule type" value="Genomic_DNA"/>
</dbReference>
<keyword evidence="2" id="KW-0732">Signal</keyword>
<protein>
    <submittedName>
        <fullName evidence="3">Uncharacterized protein</fullName>
    </submittedName>
</protein>
<evidence type="ECO:0000313" key="3">
    <source>
        <dbReference type="EMBL" id="KAA6406695.1"/>
    </source>
</evidence>
<feature type="compositionally biased region" description="Low complexity" evidence="1">
    <location>
        <begin position="48"/>
        <end position="82"/>
    </location>
</feature>
<evidence type="ECO:0000256" key="1">
    <source>
        <dbReference type="SAM" id="MobiDB-lite"/>
    </source>
</evidence>
<name>A0A5M8PBT1_9LECA</name>
<feature type="signal peptide" evidence="2">
    <location>
        <begin position="1"/>
        <end position="19"/>
    </location>
</feature>
<feature type="chain" id="PRO_5024412690" evidence="2">
    <location>
        <begin position="20"/>
        <end position="126"/>
    </location>
</feature>
<accession>A0A5M8PBT1</accession>
<dbReference type="Proteomes" id="UP000324767">
    <property type="component" value="Unassembled WGS sequence"/>
</dbReference>
<comment type="caution">
    <text evidence="3">The sequence shown here is derived from an EMBL/GenBank/DDBJ whole genome shotgun (WGS) entry which is preliminary data.</text>
</comment>
<gene>
    <name evidence="3" type="ORF">FRX48_09418</name>
</gene>
<organism evidence="3 4">
    <name type="scientific">Lasallia pustulata</name>
    <dbReference type="NCBI Taxonomy" id="136370"/>
    <lineage>
        <taxon>Eukaryota</taxon>
        <taxon>Fungi</taxon>
        <taxon>Dikarya</taxon>
        <taxon>Ascomycota</taxon>
        <taxon>Pezizomycotina</taxon>
        <taxon>Lecanoromycetes</taxon>
        <taxon>OSLEUM clade</taxon>
        <taxon>Umbilicariomycetidae</taxon>
        <taxon>Umbilicariales</taxon>
        <taxon>Umbilicariaceae</taxon>
        <taxon>Lasallia</taxon>
    </lineage>
</organism>